<reference evidence="11 12" key="1">
    <citation type="submission" date="2016-10" db="EMBL/GenBank/DDBJ databases">
        <authorList>
            <person name="de Groot N.N."/>
        </authorList>
    </citation>
    <scope>NUCLEOTIDE SEQUENCE [LARGE SCALE GENOMIC DNA]</scope>
    <source>
        <strain evidence="11 12">Nm1</strain>
    </source>
</reference>
<evidence type="ECO:0000256" key="10">
    <source>
        <dbReference type="HAMAP-Rule" id="MF_00536"/>
    </source>
</evidence>
<dbReference type="InterPro" id="IPR005255">
    <property type="entry name" value="PdxA_fam"/>
</dbReference>
<keyword evidence="1 10" id="KW-0963">Cytoplasm</keyword>
<dbReference type="EMBL" id="FNOY01000077">
    <property type="protein sequence ID" value="SDY90541.1"/>
    <property type="molecule type" value="Genomic_DNA"/>
</dbReference>
<keyword evidence="7 10" id="KW-0520">NAD</keyword>
<keyword evidence="8 10" id="KW-0664">Pyridoxine biosynthesis</keyword>
<sequence length="337" mass="36108">MTNTFIPRLLLTAGEPAGIGPDLCVQVAQQAWPCQLIVIADRNLLDQRAHMLKLPLQLDACDLAQPPTLHQAGRLHVMHVPVNSPVDTGKLDPANATYVLDTLRYAVEACSMHRADAMVTGPVHKGIISAAGIKFSGHTEYLSALTQSQAVMMLAGGGMRVTLATTHLPLKDVPAAITPESLEQKLRIIHHDLVARFAIRHPCIAVAGLNPHAGESGHLGREEIETIIPVLEKLRAEGMNLLGPLPADTMFNPSQLERYDCVFVMYHDQGLPVLKHASFGSGVNVSLGLPIIRTSVDHGTALELAGTGYADPGSMRAAIQMALTLVKATPLHPVNRG</sequence>
<dbReference type="UniPathway" id="UPA00244">
    <property type="reaction ID" value="UER00312"/>
</dbReference>
<evidence type="ECO:0000256" key="6">
    <source>
        <dbReference type="ARBA" id="ARBA00023002"/>
    </source>
</evidence>
<evidence type="ECO:0000256" key="1">
    <source>
        <dbReference type="ARBA" id="ARBA00022490"/>
    </source>
</evidence>
<dbReference type="Pfam" id="PF04166">
    <property type="entry name" value="PdxA"/>
    <property type="match status" value="1"/>
</dbReference>
<evidence type="ECO:0000256" key="2">
    <source>
        <dbReference type="ARBA" id="ARBA00022723"/>
    </source>
</evidence>
<dbReference type="GO" id="GO:0005737">
    <property type="term" value="C:cytoplasm"/>
    <property type="evidence" value="ECO:0007669"/>
    <property type="project" value="UniProtKB-SubCell"/>
</dbReference>
<dbReference type="HAMAP" id="MF_00536">
    <property type="entry name" value="PdxA"/>
    <property type="match status" value="1"/>
</dbReference>
<evidence type="ECO:0000256" key="9">
    <source>
        <dbReference type="ARBA" id="ARBA00023285"/>
    </source>
</evidence>
<evidence type="ECO:0000256" key="5">
    <source>
        <dbReference type="ARBA" id="ARBA00022857"/>
    </source>
</evidence>
<keyword evidence="3 10" id="KW-0862">Zinc</keyword>
<proteinExistence type="inferred from homology"/>
<comment type="cofactor">
    <cofactor evidence="10">
        <name>Zn(2+)</name>
        <dbReference type="ChEBI" id="CHEBI:29105"/>
    </cofactor>
    <cofactor evidence="10">
        <name>Mg(2+)</name>
        <dbReference type="ChEBI" id="CHEBI:18420"/>
    </cofactor>
    <cofactor evidence="10">
        <name>Co(2+)</name>
        <dbReference type="ChEBI" id="CHEBI:48828"/>
    </cofactor>
    <text evidence="10">Binds 1 divalent metal cation per subunit. Can use ions such as Zn(2+), Mg(2+) or Co(2+).</text>
</comment>
<dbReference type="GO" id="GO:0050570">
    <property type="term" value="F:4-hydroxythreonine-4-phosphate dehydrogenase activity"/>
    <property type="evidence" value="ECO:0007669"/>
    <property type="project" value="UniProtKB-UniRule"/>
</dbReference>
<dbReference type="InterPro" id="IPR037510">
    <property type="entry name" value="PdxA"/>
</dbReference>
<comment type="similarity">
    <text evidence="10">Belongs to the PdxA family.</text>
</comment>
<dbReference type="GO" id="GO:0000287">
    <property type="term" value="F:magnesium ion binding"/>
    <property type="evidence" value="ECO:0007669"/>
    <property type="project" value="UniProtKB-UniRule"/>
</dbReference>
<dbReference type="PANTHER" id="PTHR30004:SF5">
    <property type="entry name" value="4-HYDROXYTHREONINE-4-PHOSPHATE DEHYDROGENASE"/>
    <property type="match status" value="1"/>
</dbReference>
<keyword evidence="5 10" id="KW-0521">NADP</keyword>
<name>A0A1H3NNQ3_9PROT</name>
<dbReference type="AlphaFoldDB" id="A0A1H3NNQ3"/>
<comment type="subunit">
    <text evidence="10">Homodimer.</text>
</comment>
<keyword evidence="9 10" id="KW-0170">Cobalt</keyword>
<dbReference type="EC" id="1.1.1.262" evidence="10"/>
<dbReference type="GO" id="GO:0042823">
    <property type="term" value="P:pyridoxal phosphate biosynthetic process"/>
    <property type="evidence" value="ECO:0007669"/>
    <property type="project" value="UniProtKB-UniRule"/>
</dbReference>
<dbReference type="GO" id="GO:0050897">
    <property type="term" value="F:cobalt ion binding"/>
    <property type="evidence" value="ECO:0007669"/>
    <property type="project" value="UniProtKB-UniRule"/>
</dbReference>
<dbReference type="OrthoDB" id="9801783at2"/>
<keyword evidence="2 10" id="KW-0479">Metal-binding</keyword>
<feature type="binding site" evidence="10">
    <location>
        <position position="167"/>
    </location>
    <ligand>
        <name>a divalent metal cation</name>
        <dbReference type="ChEBI" id="CHEBI:60240"/>
        <note>ligand shared between dimeric partners</note>
    </ligand>
</feature>
<evidence type="ECO:0000256" key="7">
    <source>
        <dbReference type="ARBA" id="ARBA00023027"/>
    </source>
</evidence>
<comment type="function">
    <text evidence="10">Catalyzes the NAD(P)-dependent oxidation of 4-(phosphooxy)-L-threonine (HTP) into 2-amino-3-oxo-4-(phosphooxy)butyric acid which spontaneously decarboxylates to form 3-amino-2-oxopropyl phosphate (AHAP).</text>
</comment>
<gene>
    <name evidence="10" type="primary">pdxA</name>
    <name evidence="11" type="ORF">SAMN05421881_10779</name>
</gene>
<dbReference type="Gene3D" id="3.40.718.10">
    <property type="entry name" value="Isopropylmalate Dehydrogenase"/>
    <property type="match status" value="1"/>
</dbReference>
<keyword evidence="12" id="KW-1185">Reference proteome</keyword>
<dbReference type="RefSeq" id="WP_090415652.1">
    <property type="nucleotide sequence ID" value="NZ_FNOY01000077.1"/>
</dbReference>
<organism evidence="11 12">
    <name type="scientific">Nitrosomonas halophila</name>
    <dbReference type="NCBI Taxonomy" id="44576"/>
    <lineage>
        <taxon>Bacteria</taxon>
        <taxon>Pseudomonadati</taxon>
        <taxon>Pseudomonadota</taxon>
        <taxon>Betaproteobacteria</taxon>
        <taxon>Nitrosomonadales</taxon>
        <taxon>Nitrosomonadaceae</taxon>
        <taxon>Nitrosomonas</taxon>
    </lineage>
</organism>
<comment type="subcellular location">
    <subcellularLocation>
        <location evidence="10">Cytoplasm</location>
    </subcellularLocation>
</comment>
<protein>
    <recommendedName>
        <fullName evidence="10">4-hydroxythreonine-4-phosphate dehydrogenase</fullName>
        <ecNumber evidence="10">1.1.1.262</ecNumber>
    </recommendedName>
    <alternativeName>
        <fullName evidence="10">4-(phosphohydroxy)-L-threonine dehydrogenase</fullName>
    </alternativeName>
</protein>
<keyword evidence="6 10" id="KW-0560">Oxidoreductase</keyword>
<feature type="binding site" evidence="10">
    <location>
        <position position="284"/>
    </location>
    <ligand>
        <name>substrate</name>
    </ligand>
</feature>
<evidence type="ECO:0000313" key="12">
    <source>
        <dbReference type="Proteomes" id="UP000198640"/>
    </source>
</evidence>
<evidence type="ECO:0000256" key="8">
    <source>
        <dbReference type="ARBA" id="ARBA00023096"/>
    </source>
</evidence>
<comment type="pathway">
    <text evidence="10">Cofactor biosynthesis; pyridoxine 5'-phosphate biosynthesis; pyridoxine 5'-phosphate from D-erythrose 4-phosphate: step 4/5.</text>
</comment>
<keyword evidence="4 10" id="KW-0460">Magnesium</keyword>
<evidence type="ECO:0000256" key="4">
    <source>
        <dbReference type="ARBA" id="ARBA00022842"/>
    </source>
</evidence>
<dbReference type="GO" id="GO:0008270">
    <property type="term" value="F:zinc ion binding"/>
    <property type="evidence" value="ECO:0007669"/>
    <property type="project" value="UniProtKB-UniRule"/>
</dbReference>
<comment type="miscellaneous">
    <text evidence="10">The active site is located at the dimer interface.</text>
</comment>
<dbReference type="GO" id="GO:0008615">
    <property type="term" value="P:pyridoxine biosynthetic process"/>
    <property type="evidence" value="ECO:0007669"/>
    <property type="project" value="UniProtKB-UniRule"/>
</dbReference>
<dbReference type="PANTHER" id="PTHR30004">
    <property type="entry name" value="4-HYDROXYTHREONINE-4-PHOSPHATE DEHYDROGENASE"/>
    <property type="match status" value="1"/>
</dbReference>
<feature type="binding site" evidence="10">
    <location>
        <position position="293"/>
    </location>
    <ligand>
        <name>substrate</name>
    </ligand>
</feature>
<dbReference type="GO" id="GO:0051287">
    <property type="term" value="F:NAD binding"/>
    <property type="evidence" value="ECO:0007669"/>
    <property type="project" value="InterPro"/>
</dbReference>
<feature type="binding site" evidence="10">
    <location>
        <position position="139"/>
    </location>
    <ligand>
        <name>substrate</name>
    </ligand>
</feature>
<dbReference type="NCBIfam" id="TIGR00557">
    <property type="entry name" value="pdxA"/>
    <property type="match status" value="1"/>
</dbReference>
<dbReference type="SUPFAM" id="SSF53659">
    <property type="entry name" value="Isocitrate/Isopropylmalate dehydrogenase-like"/>
    <property type="match status" value="1"/>
</dbReference>
<feature type="binding site" evidence="10">
    <location>
        <position position="138"/>
    </location>
    <ligand>
        <name>substrate</name>
    </ligand>
</feature>
<evidence type="ECO:0000313" key="11">
    <source>
        <dbReference type="EMBL" id="SDY90541.1"/>
    </source>
</evidence>
<feature type="binding site" evidence="10">
    <location>
        <position position="267"/>
    </location>
    <ligand>
        <name>a divalent metal cation</name>
        <dbReference type="ChEBI" id="CHEBI:60240"/>
        <note>ligand shared between dimeric partners</note>
    </ligand>
</feature>
<feature type="binding site" evidence="10">
    <location>
        <position position="275"/>
    </location>
    <ligand>
        <name>substrate</name>
    </ligand>
</feature>
<evidence type="ECO:0000256" key="3">
    <source>
        <dbReference type="ARBA" id="ARBA00022833"/>
    </source>
</evidence>
<dbReference type="Proteomes" id="UP000198640">
    <property type="component" value="Unassembled WGS sequence"/>
</dbReference>
<accession>A0A1H3NNQ3</accession>
<feature type="binding site" evidence="10">
    <location>
        <position position="212"/>
    </location>
    <ligand>
        <name>a divalent metal cation</name>
        <dbReference type="ChEBI" id="CHEBI:60240"/>
        <note>ligand shared between dimeric partners</note>
    </ligand>
</feature>
<comment type="catalytic activity">
    <reaction evidence="10">
        <text>4-(phosphooxy)-L-threonine + NAD(+) = 3-amino-2-oxopropyl phosphate + CO2 + NADH</text>
        <dbReference type="Rhea" id="RHEA:32275"/>
        <dbReference type="ChEBI" id="CHEBI:16526"/>
        <dbReference type="ChEBI" id="CHEBI:57279"/>
        <dbReference type="ChEBI" id="CHEBI:57540"/>
        <dbReference type="ChEBI" id="CHEBI:57945"/>
        <dbReference type="ChEBI" id="CHEBI:58452"/>
        <dbReference type="EC" id="1.1.1.262"/>
    </reaction>
</comment>
<dbReference type="STRING" id="44576.SAMN05421881_10779"/>